<keyword evidence="2" id="KW-1185">Reference proteome</keyword>
<dbReference type="STRING" id="1036779.SAMN04515666_101333"/>
<dbReference type="Proteomes" id="UP000199664">
    <property type="component" value="Unassembled WGS sequence"/>
</dbReference>
<sequence>MSSGPAQPAPILTEKMIADAEKAVRRTIISEATGTPEDAAFVRFARDLCPLFTRKTLEEVRLHGITPAAFTAKVKVIAWMMAQCVATMPAGSDKAGAVKRLADAIGDHAANMVSEPEAPASRIIKPEGYPQ</sequence>
<dbReference type="RefSeq" id="WP_091829142.1">
    <property type="nucleotide sequence ID" value="NZ_FOAN01000001.1"/>
</dbReference>
<gene>
    <name evidence="1" type="ORF">SAMN04515666_101333</name>
</gene>
<protein>
    <submittedName>
        <fullName evidence="1">Uncharacterized protein</fullName>
    </submittedName>
</protein>
<dbReference type="EMBL" id="FOAN01000001">
    <property type="protein sequence ID" value="SEK36535.1"/>
    <property type="molecule type" value="Genomic_DNA"/>
</dbReference>
<evidence type="ECO:0000313" key="1">
    <source>
        <dbReference type="EMBL" id="SEK36535.1"/>
    </source>
</evidence>
<organism evidence="1 2">
    <name type="scientific">Bosea lupini</name>
    <dbReference type="NCBI Taxonomy" id="1036779"/>
    <lineage>
        <taxon>Bacteria</taxon>
        <taxon>Pseudomonadati</taxon>
        <taxon>Pseudomonadota</taxon>
        <taxon>Alphaproteobacteria</taxon>
        <taxon>Hyphomicrobiales</taxon>
        <taxon>Boseaceae</taxon>
        <taxon>Bosea</taxon>
    </lineage>
</organism>
<proteinExistence type="predicted"/>
<evidence type="ECO:0000313" key="2">
    <source>
        <dbReference type="Proteomes" id="UP000199664"/>
    </source>
</evidence>
<name>A0A1H7GKZ2_9HYPH</name>
<accession>A0A1H7GKZ2</accession>
<dbReference type="AlphaFoldDB" id="A0A1H7GKZ2"/>
<reference evidence="2" key="1">
    <citation type="submission" date="2016-10" db="EMBL/GenBank/DDBJ databases">
        <authorList>
            <person name="Varghese N."/>
            <person name="Submissions S."/>
        </authorList>
    </citation>
    <scope>NUCLEOTIDE SEQUENCE [LARGE SCALE GENOMIC DNA]</scope>
    <source>
        <strain evidence="2">LMG 26383,CCUG 61248,R- 45681</strain>
    </source>
</reference>